<dbReference type="GO" id="GO:0004715">
    <property type="term" value="F:non-membrane spanning protein tyrosine kinase activity"/>
    <property type="evidence" value="ECO:0007669"/>
    <property type="project" value="TreeGrafter"/>
</dbReference>
<protein>
    <recommendedName>
        <fullName evidence="1">FERM domain-containing protein</fullName>
    </recommendedName>
</protein>
<reference evidence="2" key="1">
    <citation type="submission" date="2025-08" db="UniProtKB">
        <authorList>
            <consortium name="Ensembl"/>
        </authorList>
    </citation>
    <scope>IDENTIFICATION</scope>
</reference>
<dbReference type="GO" id="GO:0030154">
    <property type="term" value="P:cell differentiation"/>
    <property type="evidence" value="ECO:0007669"/>
    <property type="project" value="TreeGrafter"/>
</dbReference>
<evidence type="ECO:0000313" key="2">
    <source>
        <dbReference type="Ensembl" id="ENSCCEP00000006631.1"/>
    </source>
</evidence>
<dbReference type="InterPro" id="IPR000299">
    <property type="entry name" value="FERM_domain"/>
</dbReference>
<sequence length="155" mass="17564">MKGGGGGSSGSVKWVQIHPKMGANFILKGSKNWMKDEAEGFGFPAGSGVKVFLHWSGDEEREKFRIYSRGSLSAEEICIDLARRIGISPLCCSLFALYQPGRRMWLPPNHQFHIAEESDVCLIFRMRCGNLGIPEKNWEKSEKNWEKSEKNWGKK</sequence>
<dbReference type="AlphaFoldDB" id="A0A8C0UBW6"/>
<reference evidence="2" key="2">
    <citation type="submission" date="2025-09" db="UniProtKB">
        <authorList>
            <consortium name="Ensembl"/>
        </authorList>
    </citation>
    <scope>IDENTIFICATION</scope>
</reference>
<feature type="domain" description="FERM" evidence="1">
    <location>
        <begin position="47"/>
        <end position="155"/>
    </location>
</feature>
<name>A0A8C0UBW6_CYACU</name>
<dbReference type="Proteomes" id="UP000694410">
    <property type="component" value="Unplaced"/>
</dbReference>
<dbReference type="PANTHER" id="PTHR45807:SF6">
    <property type="entry name" value="NON-RECEPTOR TYROSINE-PROTEIN KINASE TYK2"/>
    <property type="match status" value="1"/>
</dbReference>
<dbReference type="GO" id="GO:0005131">
    <property type="term" value="F:growth hormone receptor binding"/>
    <property type="evidence" value="ECO:0007669"/>
    <property type="project" value="TreeGrafter"/>
</dbReference>
<dbReference type="GO" id="GO:0005829">
    <property type="term" value="C:cytosol"/>
    <property type="evidence" value="ECO:0007669"/>
    <property type="project" value="TreeGrafter"/>
</dbReference>
<dbReference type="GO" id="GO:0060397">
    <property type="term" value="P:growth hormone receptor signaling pathway via JAK-STAT"/>
    <property type="evidence" value="ECO:0007669"/>
    <property type="project" value="TreeGrafter"/>
</dbReference>
<dbReference type="GO" id="GO:0035556">
    <property type="term" value="P:intracellular signal transduction"/>
    <property type="evidence" value="ECO:0007669"/>
    <property type="project" value="TreeGrafter"/>
</dbReference>
<evidence type="ECO:0000313" key="3">
    <source>
        <dbReference type="Proteomes" id="UP000694410"/>
    </source>
</evidence>
<dbReference type="Ensembl" id="ENSCCET00000010751.1">
    <property type="protein sequence ID" value="ENSCCEP00000006631.1"/>
    <property type="gene ID" value="ENSCCEG00000007077.1"/>
</dbReference>
<dbReference type="Pfam" id="PF18379">
    <property type="entry name" value="FERM_F1"/>
    <property type="match status" value="1"/>
</dbReference>
<dbReference type="InterPro" id="IPR051286">
    <property type="entry name" value="JAK"/>
</dbReference>
<dbReference type="PANTHER" id="PTHR45807">
    <property type="entry name" value="TYROSINE-PROTEIN KINASE HOPSCOTCH"/>
    <property type="match status" value="1"/>
</dbReference>
<dbReference type="GO" id="GO:0019221">
    <property type="term" value="P:cytokine-mediated signaling pathway"/>
    <property type="evidence" value="ECO:0007669"/>
    <property type="project" value="TreeGrafter"/>
</dbReference>
<keyword evidence="3" id="KW-1185">Reference proteome</keyword>
<accession>A0A8C0UBW6</accession>
<dbReference type="InterPro" id="IPR041155">
    <property type="entry name" value="FERM_F1"/>
</dbReference>
<proteinExistence type="predicted"/>
<dbReference type="PROSITE" id="PS50057">
    <property type="entry name" value="FERM_3"/>
    <property type="match status" value="1"/>
</dbReference>
<organism evidence="2 3">
    <name type="scientific">Cyanistes caeruleus</name>
    <name type="common">Eurasian blue tit</name>
    <name type="synonym">Parus caeruleus</name>
    <dbReference type="NCBI Taxonomy" id="156563"/>
    <lineage>
        <taxon>Eukaryota</taxon>
        <taxon>Metazoa</taxon>
        <taxon>Chordata</taxon>
        <taxon>Craniata</taxon>
        <taxon>Vertebrata</taxon>
        <taxon>Euteleostomi</taxon>
        <taxon>Archelosauria</taxon>
        <taxon>Archosauria</taxon>
        <taxon>Dinosauria</taxon>
        <taxon>Saurischia</taxon>
        <taxon>Theropoda</taxon>
        <taxon>Coelurosauria</taxon>
        <taxon>Aves</taxon>
        <taxon>Neognathae</taxon>
        <taxon>Neoaves</taxon>
        <taxon>Telluraves</taxon>
        <taxon>Australaves</taxon>
        <taxon>Passeriformes</taxon>
        <taxon>Paridae</taxon>
        <taxon>Cyanistes</taxon>
    </lineage>
</organism>
<evidence type="ECO:0000259" key="1">
    <source>
        <dbReference type="PROSITE" id="PS50057"/>
    </source>
</evidence>